<name>A0A7Y8BIE2_9PSED</name>
<gene>
    <name evidence="1" type="ORF">HX829_00025</name>
</gene>
<dbReference type="RefSeq" id="WP_177142982.1">
    <property type="nucleotide sequence ID" value="NZ_JACAPU010000001.1"/>
</dbReference>
<evidence type="ECO:0000313" key="2">
    <source>
        <dbReference type="Proteomes" id="UP000582981"/>
    </source>
</evidence>
<reference evidence="1 2" key="1">
    <citation type="submission" date="2020-04" db="EMBL/GenBank/DDBJ databases">
        <title>Molecular characterization of pseudomonads from Agaricus bisporus reveal novel blotch 2 pathogens in Western Europe.</title>
        <authorList>
            <person name="Taparia T."/>
            <person name="Krijger M."/>
            <person name="Haynes E."/>
            <person name="Elpinstone J.G."/>
            <person name="Noble R."/>
            <person name="Van Der Wolf J."/>
        </authorList>
    </citation>
    <scope>NUCLEOTIDE SEQUENCE [LARGE SCALE GENOMIC DNA]</scope>
    <source>
        <strain evidence="1 2">F1001</strain>
    </source>
</reference>
<accession>A0A7Y8BIE2</accession>
<protein>
    <submittedName>
        <fullName evidence="1">Uncharacterized protein</fullName>
    </submittedName>
</protein>
<dbReference type="Proteomes" id="UP000582981">
    <property type="component" value="Unassembled WGS sequence"/>
</dbReference>
<comment type="caution">
    <text evidence="1">The sequence shown here is derived from an EMBL/GenBank/DDBJ whole genome shotgun (WGS) entry which is preliminary data.</text>
</comment>
<dbReference type="EMBL" id="JACAPU010000001">
    <property type="protein sequence ID" value="NWB44864.1"/>
    <property type="molecule type" value="Genomic_DNA"/>
</dbReference>
<sequence>MEAYASFKRHVNDIHNAAAIVIEKKLLKKLVWPELRESDAGEEGFKLEFPEPVVIWNAPMRGSSSSSARRVIVMDGCFYFKENTFGKGNASLEVYGISRPNDGWRLELLEAMHFDIEANALHQSPFHPMFHVQFGKNHRWDIADLQQRVAKLAKTDVDKVDIDRSMQMHTRDVRIPTPQMDYLSMLVMVVADFFCEKNSTHEVKAGFKRLIEKVAHSRNTARVGQQGRELEGRWTIPNSDKQFGAVHWYQESCR</sequence>
<dbReference type="AlphaFoldDB" id="A0A7Y8BIE2"/>
<proteinExistence type="predicted"/>
<organism evidence="1 2">
    <name type="scientific">Pseudomonas gingeri</name>
    <dbReference type="NCBI Taxonomy" id="117681"/>
    <lineage>
        <taxon>Bacteria</taxon>
        <taxon>Pseudomonadati</taxon>
        <taxon>Pseudomonadota</taxon>
        <taxon>Gammaproteobacteria</taxon>
        <taxon>Pseudomonadales</taxon>
        <taxon>Pseudomonadaceae</taxon>
        <taxon>Pseudomonas</taxon>
    </lineage>
</organism>
<evidence type="ECO:0000313" key="1">
    <source>
        <dbReference type="EMBL" id="NWB44864.1"/>
    </source>
</evidence>